<dbReference type="STRING" id="1686286.GCA_900092335_01466"/>
<dbReference type="EMBL" id="VHIR01000006">
    <property type="protein sequence ID" value="TQE43748.1"/>
    <property type="molecule type" value="Genomic_DNA"/>
</dbReference>
<dbReference type="RefSeq" id="WP_066490745.1">
    <property type="nucleotide sequence ID" value="NZ_JADPQA010000002.1"/>
</dbReference>
<dbReference type="SUPFAM" id="SSF46785">
    <property type="entry name" value="Winged helix' DNA-binding domain"/>
    <property type="match status" value="1"/>
</dbReference>
<dbReference type="GeneID" id="79852692"/>
<dbReference type="Proteomes" id="UP000318080">
    <property type="component" value="Unassembled WGS sequence"/>
</dbReference>
<dbReference type="PROSITE" id="PS50995">
    <property type="entry name" value="HTH_MARR_2"/>
    <property type="match status" value="1"/>
</dbReference>
<sequence>MTTEPRWLNAEEQELWRDILGTIRKINRGMDEALMARGDLSVSEFSVLVSLSEAPEQQLRLRELCADLDWDRSRTSHQVTRMERRGLVQKMKSVGDARGVVVRITDAGLERLEAAAPDHVESVRQLVFDPMDMADVEVLKKYFAAVVDHPVDFSSGVHVPAQGEA</sequence>
<dbReference type="PANTHER" id="PTHR33164">
    <property type="entry name" value="TRANSCRIPTIONAL REGULATOR, MARR FAMILY"/>
    <property type="match status" value="1"/>
</dbReference>
<dbReference type="GO" id="GO:0003700">
    <property type="term" value="F:DNA-binding transcription factor activity"/>
    <property type="evidence" value="ECO:0007669"/>
    <property type="project" value="InterPro"/>
</dbReference>
<accession>A0A540R7Q1</accession>
<dbReference type="InterPro" id="IPR036390">
    <property type="entry name" value="WH_DNA-bd_sf"/>
</dbReference>
<dbReference type="SMART" id="SM00347">
    <property type="entry name" value="HTH_MARR"/>
    <property type="match status" value="1"/>
</dbReference>
<dbReference type="InterPro" id="IPR039422">
    <property type="entry name" value="MarR/SlyA-like"/>
</dbReference>
<comment type="caution">
    <text evidence="2">The sequence shown here is derived from an EMBL/GenBank/DDBJ whole genome shotgun (WGS) entry which is preliminary data.</text>
</comment>
<dbReference type="PANTHER" id="PTHR33164:SF99">
    <property type="entry name" value="MARR FAMILY REGULATORY PROTEIN"/>
    <property type="match status" value="1"/>
</dbReference>
<evidence type="ECO:0000313" key="3">
    <source>
        <dbReference type="Proteomes" id="UP000318080"/>
    </source>
</evidence>
<dbReference type="Gene3D" id="1.10.10.10">
    <property type="entry name" value="Winged helix-like DNA-binding domain superfamily/Winged helix DNA-binding domain"/>
    <property type="match status" value="1"/>
</dbReference>
<protein>
    <submittedName>
        <fullName evidence="2">Winged helix-turn-helix transcriptional regulator</fullName>
    </submittedName>
</protein>
<name>A0A540R7Q1_9CORY</name>
<evidence type="ECO:0000313" key="2">
    <source>
        <dbReference type="EMBL" id="TQE43748.1"/>
    </source>
</evidence>
<keyword evidence="3" id="KW-1185">Reference proteome</keyword>
<feature type="domain" description="HTH marR-type" evidence="1">
    <location>
        <begin position="12"/>
        <end position="148"/>
    </location>
</feature>
<dbReference type="AlphaFoldDB" id="A0A540R7Q1"/>
<reference evidence="2 3" key="1">
    <citation type="submission" date="2019-06" db="EMBL/GenBank/DDBJ databases">
        <title>Draft genome of C. phoceense Strain 272.</title>
        <authorList>
            <person name="Pacheco L.G.C."/>
            <person name="Barberis C.M."/>
            <person name="Almuzara M.N."/>
            <person name="Traglia G.M."/>
            <person name="Santos C.S."/>
            <person name="Rocha D.J.P.G."/>
            <person name="Aguiar E.R.G.R."/>
            <person name="Vay C.A."/>
        </authorList>
    </citation>
    <scope>NUCLEOTIDE SEQUENCE [LARGE SCALE GENOMIC DNA]</scope>
    <source>
        <strain evidence="2 3">272</strain>
    </source>
</reference>
<dbReference type="Pfam" id="PF01047">
    <property type="entry name" value="MarR"/>
    <property type="match status" value="1"/>
</dbReference>
<evidence type="ECO:0000259" key="1">
    <source>
        <dbReference type="PROSITE" id="PS50995"/>
    </source>
</evidence>
<gene>
    <name evidence="2" type="ORF">EJK80_05670</name>
</gene>
<dbReference type="InterPro" id="IPR000835">
    <property type="entry name" value="HTH_MarR-typ"/>
</dbReference>
<proteinExistence type="predicted"/>
<dbReference type="GO" id="GO:0006950">
    <property type="term" value="P:response to stress"/>
    <property type="evidence" value="ECO:0007669"/>
    <property type="project" value="TreeGrafter"/>
</dbReference>
<dbReference type="InterPro" id="IPR036388">
    <property type="entry name" value="WH-like_DNA-bd_sf"/>
</dbReference>
<organism evidence="2 3">
    <name type="scientific">Corynebacterium phoceense</name>
    <dbReference type="NCBI Taxonomy" id="1686286"/>
    <lineage>
        <taxon>Bacteria</taxon>
        <taxon>Bacillati</taxon>
        <taxon>Actinomycetota</taxon>
        <taxon>Actinomycetes</taxon>
        <taxon>Mycobacteriales</taxon>
        <taxon>Corynebacteriaceae</taxon>
        <taxon>Corynebacterium</taxon>
    </lineage>
</organism>